<keyword evidence="3" id="KW-1185">Reference proteome</keyword>
<evidence type="ECO:0000313" key="3">
    <source>
        <dbReference type="Proteomes" id="UP000503018"/>
    </source>
</evidence>
<name>A0A6M4AXN9_9SPHN</name>
<dbReference type="KEGG" id="slan:GV829_12845"/>
<feature type="domain" description="HTH cro/C1-type" evidence="1">
    <location>
        <begin position="5"/>
        <end position="61"/>
    </location>
</feature>
<dbReference type="EMBL" id="CP053015">
    <property type="protein sequence ID" value="QJQ33775.1"/>
    <property type="molecule type" value="Genomic_DNA"/>
</dbReference>
<dbReference type="SUPFAM" id="SSF47413">
    <property type="entry name" value="lambda repressor-like DNA-binding domains"/>
    <property type="match status" value="1"/>
</dbReference>
<dbReference type="InterPro" id="IPR010982">
    <property type="entry name" value="Lambda_DNA-bd_dom_sf"/>
</dbReference>
<accession>A0A6M4AXN9</accession>
<organism evidence="2 3">
    <name type="scientific">Sphingomonas lacunae</name>
    <dbReference type="NCBI Taxonomy" id="2698828"/>
    <lineage>
        <taxon>Bacteria</taxon>
        <taxon>Pseudomonadati</taxon>
        <taxon>Pseudomonadota</taxon>
        <taxon>Alphaproteobacteria</taxon>
        <taxon>Sphingomonadales</taxon>
        <taxon>Sphingomonadaceae</taxon>
        <taxon>Sphingomonas</taxon>
    </lineage>
</organism>
<dbReference type="CDD" id="cd00093">
    <property type="entry name" value="HTH_XRE"/>
    <property type="match status" value="1"/>
</dbReference>
<evidence type="ECO:0000259" key="1">
    <source>
        <dbReference type="PROSITE" id="PS50943"/>
    </source>
</evidence>
<sequence length="189" mass="20667">MINSIRAVRRTKRMTLDDVASRCDPPTTAQTIGRLETGTRTLSLDWLNRIAKALGVEPRDLVQMPDDEELSLAAIIGHDGAHAPTRVESIALLRPETGTVAVRFAASVGDYRGGDILWCRKLARNAIGTALNRDILVPRPAGRYLFGRLLAVDGDKLQLLPLIDGARQQVLTIPEWVAVTTRLVRTLGA</sequence>
<gene>
    <name evidence="2" type="ORF">GV829_12845</name>
</gene>
<dbReference type="PROSITE" id="PS50943">
    <property type="entry name" value="HTH_CROC1"/>
    <property type="match status" value="1"/>
</dbReference>
<dbReference type="Pfam" id="PF01381">
    <property type="entry name" value="HTH_3"/>
    <property type="match status" value="1"/>
</dbReference>
<dbReference type="AlphaFoldDB" id="A0A6M4AXN9"/>
<dbReference type="Gene3D" id="1.10.260.40">
    <property type="entry name" value="lambda repressor-like DNA-binding domains"/>
    <property type="match status" value="1"/>
</dbReference>
<reference evidence="2 3" key="1">
    <citation type="submission" date="2020-01" db="EMBL/GenBank/DDBJ databases">
        <title>Sphingomonas sp. strain CSW-10.</title>
        <authorList>
            <person name="Chen W.-M."/>
        </authorList>
    </citation>
    <scope>NUCLEOTIDE SEQUENCE [LARGE SCALE GENOMIC DNA]</scope>
    <source>
        <strain evidence="2 3">CSW-10</strain>
    </source>
</reference>
<dbReference type="SMART" id="SM00530">
    <property type="entry name" value="HTH_XRE"/>
    <property type="match status" value="1"/>
</dbReference>
<protein>
    <submittedName>
        <fullName evidence="2">Helix-turn-helix transcriptional regulator</fullName>
    </submittedName>
</protein>
<proteinExistence type="predicted"/>
<evidence type="ECO:0000313" key="2">
    <source>
        <dbReference type="EMBL" id="QJQ33775.1"/>
    </source>
</evidence>
<dbReference type="InterPro" id="IPR001387">
    <property type="entry name" value="Cro/C1-type_HTH"/>
</dbReference>
<dbReference type="GO" id="GO:0003677">
    <property type="term" value="F:DNA binding"/>
    <property type="evidence" value="ECO:0007669"/>
    <property type="project" value="InterPro"/>
</dbReference>
<dbReference type="Proteomes" id="UP000503018">
    <property type="component" value="Chromosome"/>
</dbReference>
<dbReference type="RefSeq" id="WP_169948358.1">
    <property type="nucleotide sequence ID" value="NZ_CP053015.1"/>
</dbReference>